<dbReference type="Proteomes" id="UP000054007">
    <property type="component" value="Unassembled WGS sequence"/>
</dbReference>
<keyword evidence="1" id="KW-0732">Signal</keyword>
<dbReference type="SUPFAM" id="SSF51695">
    <property type="entry name" value="PLC-like phosphodiesterases"/>
    <property type="match status" value="1"/>
</dbReference>
<organism evidence="2 3">
    <name type="scientific">Cylindrobasidium torrendii FP15055 ss-10</name>
    <dbReference type="NCBI Taxonomy" id="1314674"/>
    <lineage>
        <taxon>Eukaryota</taxon>
        <taxon>Fungi</taxon>
        <taxon>Dikarya</taxon>
        <taxon>Basidiomycota</taxon>
        <taxon>Agaricomycotina</taxon>
        <taxon>Agaricomycetes</taxon>
        <taxon>Agaricomycetidae</taxon>
        <taxon>Agaricales</taxon>
        <taxon>Marasmiineae</taxon>
        <taxon>Physalacriaceae</taxon>
        <taxon>Cylindrobasidium</taxon>
    </lineage>
</organism>
<proteinExistence type="predicted"/>
<evidence type="ECO:0000313" key="3">
    <source>
        <dbReference type="Proteomes" id="UP000054007"/>
    </source>
</evidence>
<dbReference type="AlphaFoldDB" id="A0A0D7B5X6"/>
<dbReference type="GO" id="GO:0008081">
    <property type="term" value="F:phosphoric diester hydrolase activity"/>
    <property type="evidence" value="ECO:0007669"/>
    <property type="project" value="InterPro"/>
</dbReference>
<dbReference type="Gene3D" id="3.20.20.190">
    <property type="entry name" value="Phosphatidylinositol (PI) phosphodiesterase"/>
    <property type="match status" value="1"/>
</dbReference>
<keyword evidence="3" id="KW-1185">Reference proteome</keyword>
<dbReference type="GO" id="GO:0006629">
    <property type="term" value="P:lipid metabolic process"/>
    <property type="evidence" value="ECO:0007669"/>
    <property type="project" value="InterPro"/>
</dbReference>
<protein>
    <submittedName>
        <fullName evidence="2">PLC-like phosphodiesterase</fullName>
    </submittedName>
</protein>
<dbReference type="EMBL" id="KN880613">
    <property type="protein sequence ID" value="KIY64916.1"/>
    <property type="molecule type" value="Genomic_DNA"/>
</dbReference>
<sequence>MRSVDSLFYLAAAAGIASALVAPQARADVCNGHAELCERGYGDVTYLGSHDSFAISDSSASVARTQEVGLKEQLDLGVRMLQAQAHKDGDDLKFCHTSCILFDGGKVVDYLKTVKEWLDENPNEVLTFIFTNPEGLPAQSMWAPAFRDAGLIDLAYVPPSQPVARGDWPTLGELIDTGKRVLVFLDDTGGGGVDFIMAEFDNIWEAPFSSTDKNFPCKVDRITGNLSPEQHMNMINHNLNKKVLGSDDILVPDYGDIETTNSVDSILADNNGCKGLAGNVNANFVMLDFVNKGEGLKAVDQLNGF</sequence>
<dbReference type="PANTHER" id="PTHR13593:SF140">
    <property type="entry name" value="PLC-LIKE PHOSPHODIESTERASE"/>
    <property type="match status" value="1"/>
</dbReference>
<gene>
    <name evidence="2" type="ORF">CYLTODRAFT_380262</name>
</gene>
<feature type="chain" id="PRO_5002316692" evidence="1">
    <location>
        <begin position="28"/>
        <end position="305"/>
    </location>
</feature>
<feature type="non-terminal residue" evidence="2">
    <location>
        <position position="305"/>
    </location>
</feature>
<feature type="signal peptide" evidence="1">
    <location>
        <begin position="1"/>
        <end position="27"/>
    </location>
</feature>
<dbReference type="STRING" id="1314674.A0A0D7B5X6"/>
<dbReference type="OrthoDB" id="7984201at2759"/>
<reference evidence="2 3" key="1">
    <citation type="journal article" date="2015" name="Fungal Genet. Biol.">
        <title>Evolution of novel wood decay mechanisms in Agaricales revealed by the genome sequences of Fistulina hepatica and Cylindrobasidium torrendii.</title>
        <authorList>
            <person name="Floudas D."/>
            <person name="Held B.W."/>
            <person name="Riley R."/>
            <person name="Nagy L.G."/>
            <person name="Koehler G."/>
            <person name="Ransdell A.S."/>
            <person name="Younus H."/>
            <person name="Chow J."/>
            <person name="Chiniquy J."/>
            <person name="Lipzen A."/>
            <person name="Tritt A."/>
            <person name="Sun H."/>
            <person name="Haridas S."/>
            <person name="LaButti K."/>
            <person name="Ohm R.A."/>
            <person name="Kues U."/>
            <person name="Blanchette R.A."/>
            <person name="Grigoriev I.V."/>
            <person name="Minto R.E."/>
            <person name="Hibbett D.S."/>
        </authorList>
    </citation>
    <scope>NUCLEOTIDE SEQUENCE [LARGE SCALE GENOMIC DNA]</scope>
    <source>
        <strain evidence="2 3">FP15055 ss-10</strain>
    </source>
</reference>
<dbReference type="PANTHER" id="PTHR13593">
    <property type="match status" value="1"/>
</dbReference>
<dbReference type="Pfam" id="PF26146">
    <property type="entry name" value="PI-PLC_X"/>
    <property type="match status" value="1"/>
</dbReference>
<dbReference type="InterPro" id="IPR051057">
    <property type="entry name" value="PI-PLC_domain"/>
</dbReference>
<dbReference type="InterPro" id="IPR017946">
    <property type="entry name" value="PLC-like_Pdiesterase_TIM-brl"/>
</dbReference>
<evidence type="ECO:0000313" key="2">
    <source>
        <dbReference type="EMBL" id="KIY64916.1"/>
    </source>
</evidence>
<name>A0A0D7B5X6_9AGAR</name>
<accession>A0A0D7B5X6</accession>
<evidence type="ECO:0000256" key="1">
    <source>
        <dbReference type="SAM" id="SignalP"/>
    </source>
</evidence>